<comment type="caution">
    <text evidence="8">The sequence shown here is derived from an EMBL/GenBank/DDBJ whole genome shotgun (WGS) entry which is preliminary data.</text>
</comment>
<gene>
    <name evidence="8" type="ORF">ENO59_11985</name>
</gene>
<name>A0A7V2B2Q7_RHOMR</name>
<dbReference type="InterPro" id="IPR003400">
    <property type="entry name" value="ExbD"/>
</dbReference>
<dbReference type="EMBL" id="DSGB01000007">
    <property type="protein sequence ID" value="HER97203.1"/>
    <property type="molecule type" value="Genomic_DNA"/>
</dbReference>
<keyword evidence="7" id="KW-0813">Transport</keyword>
<evidence type="ECO:0000256" key="1">
    <source>
        <dbReference type="ARBA" id="ARBA00004162"/>
    </source>
</evidence>
<dbReference type="Pfam" id="PF02472">
    <property type="entry name" value="ExbD"/>
    <property type="match status" value="1"/>
</dbReference>
<dbReference type="GO" id="GO:0015031">
    <property type="term" value="P:protein transport"/>
    <property type="evidence" value="ECO:0007669"/>
    <property type="project" value="UniProtKB-KW"/>
</dbReference>
<dbReference type="PANTHER" id="PTHR30558">
    <property type="entry name" value="EXBD MEMBRANE COMPONENT OF PMF-DRIVEN MACROMOLECULE IMPORT SYSTEM"/>
    <property type="match status" value="1"/>
</dbReference>
<dbReference type="PANTHER" id="PTHR30558:SF3">
    <property type="entry name" value="BIOPOLYMER TRANSPORT PROTEIN EXBD-RELATED"/>
    <property type="match status" value="1"/>
</dbReference>
<organism evidence="8">
    <name type="scientific">Rhodothermus marinus</name>
    <name type="common">Rhodothermus obamensis</name>
    <dbReference type="NCBI Taxonomy" id="29549"/>
    <lineage>
        <taxon>Bacteria</taxon>
        <taxon>Pseudomonadati</taxon>
        <taxon>Rhodothermota</taxon>
        <taxon>Rhodothermia</taxon>
        <taxon>Rhodothermales</taxon>
        <taxon>Rhodothermaceae</taxon>
        <taxon>Rhodothermus</taxon>
    </lineage>
</organism>
<dbReference type="AlphaFoldDB" id="A0A7V2B2Q7"/>
<evidence type="ECO:0000256" key="5">
    <source>
        <dbReference type="ARBA" id="ARBA00022989"/>
    </source>
</evidence>
<evidence type="ECO:0000256" key="7">
    <source>
        <dbReference type="RuleBase" id="RU003879"/>
    </source>
</evidence>
<dbReference type="GO" id="GO:0022857">
    <property type="term" value="F:transmembrane transporter activity"/>
    <property type="evidence" value="ECO:0007669"/>
    <property type="project" value="InterPro"/>
</dbReference>
<keyword evidence="6" id="KW-0472">Membrane</keyword>
<comment type="similarity">
    <text evidence="2 7">Belongs to the ExbD/TolR family.</text>
</comment>
<evidence type="ECO:0000256" key="6">
    <source>
        <dbReference type="ARBA" id="ARBA00023136"/>
    </source>
</evidence>
<dbReference type="GO" id="GO:0005886">
    <property type="term" value="C:plasma membrane"/>
    <property type="evidence" value="ECO:0007669"/>
    <property type="project" value="UniProtKB-SubCell"/>
</dbReference>
<proteinExistence type="inferred from homology"/>
<keyword evidence="4 7" id="KW-0812">Transmembrane</keyword>
<comment type="subcellular location">
    <subcellularLocation>
        <location evidence="1">Cell membrane</location>
        <topology evidence="1">Single-pass membrane protein</topology>
    </subcellularLocation>
    <subcellularLocation>
        <location evidence="7">Cell membrane</location>
        <topology evidence="7">Single-pass type II membrane protein</topology>
    </subcellularLocation>
</comment>
<evidence type="ECO:0000256" key="2">
    <source>
        <dbReference type="ARBA" id="ARBA00005811"/>
    </source>
</evidence>
<sequence>MAGLLKKKKRVEAEIPTASMADIAFLLMIFFLVATTIDADAGIGMTLPPKLEENQEPPPVRERNMLKILVNAQGQVLIEDKLASVPQIREEVKKHLTNNGVDPNYAESPQKAVVSIKTDCETAYNTYIQVLDEVWMGYFELWDAEARKLGYPNYNAYRVTLGADEKNQVREMIPAQISVAEPDCG</sequence>
<keyword evidence="5" id="KW-1133">Transmembrane helix</keyword>
<accession>A0A7V2B2Q7</accession>
<keyword evidence="7" id="KW-0653">Protein transport</keyword>
<protein>
    <submittedName>
        <fullName evidence="8">Biopolymer transporter ExbD</fullName>
    </submittedName>
</protein>
<reference evidence="8" key="1">
    <citation type="journal article" date="2020" name="mSystems">
        <title>Genome- and Community-Level Interaction Insights into Carbon Utilization and Element Cycling Functions of Hydrothermarchaeota in Hydrothermal Sediment.</title>
        <authorList>
            <person name="Zhou Z."/>
            <person name="Liu Y."/>
            <person name="Xu W."/>
            <person name="Pan J."/>
            <person name="Luo Z.H."/>
            <person name="Li M."/>
        </authorList>
    </citation>
    <scope>NUCLEOTIDE SEQUENCE [LARGE SCALE GENOMIC DNA]</scope>
    <source>
        <strain evidence="8">SpSt-143</strain>
    </source>
</reference>
<evidence type="ECO:0000256" key="4">
    <source>
        <dbReference type="ARBA" id="ARBA00022692"/>
    </source>
</evidence>
<evidence type="ECO:0000313" key="8">
    <source>
        <dbReference type="EMBL" id="HER97203.1"/>
    </source>
</evidence>
<keyword evidence="3" id="KW-1003">Cell membrane</keyword>
<evidence type="ECO:0000256" key="3">
    <source>
        <dbReference type="ARBA" id="ARBA00022475"/>
    </source>
</evidence>